<accession>A0A0G3EX89</accession>
<dbReference type="PATRIC" id="fig|445709.3.peg.4009"/>
<evidence type="ECO:0000259" key="2">
    <source>
        <dbReference type="Pfam" id="PF13719"/>
    </source>
</evidence>
<protein>
    <recommendedName>
        <fullName evidence="2">Zinc finger/thioredoxin putative domain-containing protein</fullName>
    </recommendedName>
</protein>
<feature type="domain" description="Zinc finger/thioredoxin putative" evidence="2">
    <location>
        <begin position="3"/>
        <end position="38"/>
    </location>
</feature>
<evidence type="ECO:0000256" key="1">
    <source>
        <dbReference type="SAM" id="Phobius"/>
    </source>
</evidence>
<proteinExistence type="predicted"/>
<keyword evidence="1" id="KW-0812">Transmembrane</keyword>
<dbReference type="STRING" id="445709.ABW99_19085"/>
<dbReference type="EMBL" id="CP011568">
    <property type="protein sequence ID" value="AKJ69997.1"/>
    <property type="molecule type" value="Genomic_DNA"/>
</dbReference>
<sequence>MLLATRCPNCHTVFRVVADQLKLRNGLVRCGTCQHVFDGRTELCAPPEEIADAPSSPTVAPTPVSKPQGPRASIYDAIVADDEPRFTTPPGAPANLDAAALLRHEDKTRGGGFTSAPLSARAADPADAPPWLRNSARSSKGVLWVVAVAVLTLSALLQLVWWQRDALAAQWPPLRGPLMQLCQIAGCRIAPVRQLSGLNIESTNLATEGDDSDAQGQHLLVLTLFLRNTSDHAIAYPALELTLMDASGTPVVRRDIHVTDYLSDSEIAAGLAARSEHPIRLRLSAHSTTAANYHVVAFYP</sequence>
<dbReference type="Pfam" id="PF13719">
    <property type="entry name" value="Zn_ribbon_5"/>
    <property type="match status" value="1"/>
</dbReference>
<dbReference type="InterPro" id="IPR011723">
    <property type="entry name" value="Znf/thioredoxin_put"/>
</dbReference>
<dbReference type="AlphaFoldDB" id="A0A0G3EX89"/>
<evidence type="ECO:0000313" key="3">
    <source>
        <dbReference type="EMBL" id="AKJ69997.1"/>
    </source>
</evidence>
<dbReference type="Pfam" id="PF11906">
    <property type="entry name" value="DUF3426"/>
    <property type="match status" value="1"/>
</dbReference>
<feature type="transmembrane region" description="Helical" evidence="1">
    <location>
        <begin position="142"/>
        <end position="162"/>
    </location>
</feature>
<dbReference type="Proteomes" id="UP000036700">
    <property type="component" value="Chromosome"/>
</dbReference>
<name>A0A0G3EX89_9BURK</name>
<keyword evidence="1" id="KW-0472">Membrane</keyword>
<dbReference type="KEGG" id="ptx:ABW99_19085"/>
<gene>
    <name evidence="3" type="ORF">ABW99_19085</name>
</gene>
<reference evidence="4" key="1">
    <citation type="submission" date="2015-06" db="EMBL/GenBank/DDBJ databases">
        <authorList>
            <person name="Lim Y.L."/>
            <person name="Ee R."/>
            <person name="Yong D."/>
            <person name="How K.Y."/>
            <person name="Yin W.F."/>
            <person name="Chan K.G."/>
        </authorList>
    </citation>
    <scope>NUCLEOTIDE SEQUENCE [LARGE SCALE GENOMIC DNA]</scope>
    <source>
        <strain evidence="4">DSM 25325</strain>
    </source>
</reference>
<evidence type="ECO:0000313" key="4">
    <source>
        <dbReference type="Proteomes" id="UP000036700"/>
    </source>
</evidence>
<organism evidence="3 4">
    <name type="scientific">Pandoraea thiooxydans</name>
    <dbReference type="NCBI Taxonomy" id="445709"/>
    <lineage>
        <taxon>Bacteria</taxon>
        <taxon>Pseudomonadati</taxon>
        <taxon>Pseudomonadota</taxon>
        <taxon>Betaproteobacteria</taxon>
        <taxon>Burkholderiales</taxon>
        <taxon>Burkholderiaceae</taxon>
        <taxon>Pandoraea</taxon>
    </lineage>
</organism>
<keyword evidence="1" id="KW-1133">Transmembrane helix</keyword>
<keyword evidence="4" id="KW-1185">Reference proteome</keyword>
<dbReference type="NCBIfam" id="TIGR02098">
    <property type="entry name" value="MJ0042_CXXC"/>
    <property type="match status" value="1"/>
</dbReference>
<dbReference type="InterPro" id="IPR021834">
    <property type="entry name" value="DUF3426"/>
</dbReference>